<evidence type="ECO:0000256" key="1">
    <source>
        <dbReference type="SAM" id="Phobius"/>
    </source>
</evidence>
<dbReference type="GeneID" id="111099465"/>
<evidence type="ECO:0000259" key="2">
    <source>
        <dbReference type="PROSITE" id="PS50940"/>
    </source>
</evidence>
<dbReference type="RefSeq" id="XP_022286462.1">
    <property type="nucleotide sequence ID" value="XM_022430754.1"/>
</dbReference>
<feature type="domain" description="Chitin-binding type-2" evidence="2">
    <location>
        <begin position="59"/>
        <end position="121"/>
    </location>
</feature>
<dbReference type="Proteomes" id="UP000694844">
    <property type="component" value="Chromosome 6"/>
</dbReference>
<dbReference type="InterPro" id="IPR002557">
    <property type="entry name" value="Chitin-bd_dom"/>
</dbReference>
<dbReference type="GO" id="GO:0008061">
    <property type="term" value="F:chitin binding"/>
    <property type="evidence" value="ECO:0007669"/>
    <property type="project" value="InterPro"/>
</dbReference>
<dbReference type="OrthoDB" id="6193947at2759"/>
<accession>A0A8B8A4R2</accession>
<keyword evidence="1" id="KW-1133">Transmembrane helix</keyword>
<evidence type="ECO:0000313" key="3">
    <source>
        <dbReference type="Proteomes" id="UP000694844"/>
    </source>
</evidence>
<dbReference type="AlphaFoldDB" id="A0A8B8A4R2"/>
<proteinExistence type="predicted"/>
<reference evidence="4" key="1">
    <citation type="submission" date="2025-08" db="UniProtKB">
        <authorList>
            <consortium name="RefSeq"/>
        </authorList>
    </citation>
    <scope>IDENTIFICATION</scope>
    <source>
        <tissue evidence="4">Whole sample</tissue>
    </source>
</reference>
<gene>
    <name evidence="4" type="primary">LOC111099465</name>
</gene>
<keyword evidence="1" id="KW-0812">Transmembrane</keyword>
<organism evidence="3 4">
    <name type="scientific">Crassostrea virginica</name>
    <name type="common">Eastern oyster</name>
    <dbReference type="NCBI Taxonomy" id="6565"/>
    <lineage>
        <taxon>Eukaryota</taxon>
        <taxon>Metazoa</taxon>
        <taxon>Spiralia</taxon>
        <taxon>Lophotrochozoa</taxon>
        <taxon>Mollusca</taxon>
        <taxon>Bivalvia</taxon>
        <taxon>Autobranchia</taxon>
        <taxon>Pteriomorphia</taxon>
        <taxon>Ostreida</taxon>
        <taxon>Ostreoidea</taxon>
        <taxon>Ostreidae</taxon>
        <taxon>Crassostrea</taxon>
    </lineage>
</organism>
<dbReference type="GO" id="GO:0005576">
    <property type="term" value="C:extracellular region"/>
    <property type="evidence" value="ECO:0007669"/>
    <property type="project" value="InterPro"/>
</dbReference>
<name>A0A8B8A4R2_CRAVI</name>
<dbReference type="KEGG" id="cvn:111099465"/>
<evidence type="ECO:0000313" key="4">
    <source>
        <dbReference type="RefSeq" id="XP_022286462.1"/>
    </source>
</evidence>
<dbReference type="PROSITE" id="PS50940">
    <property type="entry name" value="CHIT_BIND_II"/>
    <property type="match status" value="1"/>
</dbReference>
<keyword evidence="3" id="KW-1185">Reference proteome</keyword>
<sequence>MPIRSYSVILAEYIRIVSAKKEEQMLKTIVFSIIVSITMMIAEASTYSCSISRQTVHHVDRCPKTEEEWKEAAERKNCSRYAHHCTEPEKLLYHCVVNPYVNQTLEVCAIRKNMIGGFCSEYSILENVIRSNYNRNCQKFIPNPCPLFYLSNSTFKYPGCYKLKMTPAPVTDSSASSSSSSKTEITETVSTSYSNMTGDGNFDPMQTGLDVIIGSVLAVLVVIFPVLVLVLLLRKKAGNQRSWNRENADLILK</sequence>
<keyword evidence="1" id="KW-0472">Membrane</keyword>
<protein>
    <submittedName>
        <fullName evidence="4">Uncharacterized protein LOC111099465</fullName>
    </submittedName>
</protein>
<feature type="transmembrane region" description="Helical" evidence="1">
    <location>
        <begin position="211"/>
        <end position="233"/>
    </location>
</feature>